<dbReference type="PANTHER" id="PTHR46796:SF7">
    <property type="entry name" value="ARAC FAMILY TRANSCRIPTIONAL REGULATOR"/>
    <property type="match status" value="1"/>
</dbReference>
<protein>
    <submittedName>
        <fullName evidence="6">AraC family transcriptional regulator</fullName>
    </submittedName>
</protein>
<keyword evidence="3" id="KW-0010">Activator</keyword>
<evidence type="ECO:0000259" key="5">
    <source>
        <dbReference type="PROSITE" id="PS01124"/>
    </source>
</evidence>
<gene>
    <name evidence="6" type="ORF">SNR37_003677</name>
</gene>
<dbReference type="InterPro" id="IPR009057">
    <property type="entry name" value="Homeodomain-like_sf"/>
</dbReference>
<organism evidence="6 7">
    <name type="scientific">Agarivorans aestuarii</name>
    <dbReference type="NCBI Taxonomy" id="1563703"/>
    <lineage>
        <taxon>Bacteria</taxon>
        <taxon>Pseudomonadati</taxon>
        <taxon>Pseudomonadota</taxon>
        <taxon>Gammaproteobacteria</taxon>
        <taxon>Alteromonadales</taxon>
        <taxon>Alteromonadaceae</taxon>
        <taxon>Agarivorans</taxon>
    </lineage>
</organism>
<dbReference type="PROSITE" id="PS00041">
    <property type="entry name" value="HTH_ARAC_FAMILY_1"/>
    <property type="match status" value="1"/>
</dbReference>
<dbReference type="SUPFAM" id="SSF51215">
    <property type="entry name" value="Regulatory protein AraC"/>
    <property type="match status" value="1"/>
</dbReference>
<evidence type="ECO:0000256" key="2">
    <source>
        <dbReference type="ARBA" id="ARBA00023125"/>
    </source>
</evidence>
<reference evidence="7" key="1">
    <citation type="submission" date="2023-07" db="EMBL/GenBank/DDBJ databases">
        <title>Draft genome sequence of Agarivorans aestuarii strain ZMCS4, a CAZymes producing bacteria isolated from the marine brown algae Clodostephus spongiosus.</title>
        <authorList>
            <person name="Lorente B."/>
            <person name="Cabral C."/>
            <person name="Frias J."/>
            <person name="Faria J."/>
            <person name="Toubarro D."/>
        </authorList>
    </citation>
    <scope>NUCLEOTIDE SEQUENCE [LARGE SCALE GENOMIC DNA]</scope>
    <source>
        <strain evidence="7">ZMCS4</strain>
    </source>
</reference>
<dbReference type="PROSITE" id="PS01124">
    <property type="entry name" value="HTH_ARAC_FAMILY_2"/>
    <property type="match status" value="1"/>
</dbReference>
<dbReference type="Proteomes" id="UP001310248">
    <property type="component" value="Unassembled WGS sequence"/>
</dbReference>
<evidence type="ECO:0000313" key="6">
    <source>
        <dbReference type="EMBL" id="MEE1674240.1"/>
    </source>
</evidence>
<dbReference type="Pfam" id="PF12852">
    <property type="entry name" value="Cupin_6"/>
    <property type="match status" value="1"/>
</dbReference>
<proteinExistence type="predicted"/>
<dbReference type="Pfam" id="PF12833">
    <property type="entry name" value="HTH_18"/>
    <property type="match status" value="1"/>
</dbReference>
<dbReference type="InterPro" id="IPR037923">
    <property type="entry name" value="HTH-like"/>
</dbReference>
<dbReference type="EMBL" id="JAYDYW010000007">
    <property type="protein sequence ID" value="MEE1674240.1"/>
    <property type="molecule type" value="Genomic_DNA"/>
</dbReference>
<dbReference type="SUPFAM" id="SSF46689">
    <property type="entry name" value="Homeodomain-like"/>
    <property type="match status" value="2"/>
</dbReference>
<keyword evidence="2" id="KW-0238">DNA-binding</keyword>
<dbReference type="InterPro" id="IPR050204">
    <property type="entry name" value="AraC_XylS_family_regulators"/>
</dbReference>
<keyword evidence="1" id="KW-0805">Transcription regulation</keyword>
<comment type="caution">
    <text evidence="6">The sequence shown here is derived from an EMBL/GenBank/DDBJ whole genome shotgun (WGS) entry which is preliminary data.</text>
</comment>
<dbReference type="InterPro" id="IPR018062">
    <property type="entry name" value="HTH_AraC-typ_CS"/>
</dbReference>
<keyword evidence="4" id="KW-0804">Transcription</keyword>
<dbReference type="PANTHER" id="PTHR46796">
    <property type="entry name" value="HTH-TYPE TRANSCRIPTIONAL ACTIVATOR RHAS-RELATED"/>
    <property type="match status" value="1"/>
</dbReference>
<dbReference type="RefSeq" id="WP_329775398.1">
    <property type="nucleotide sequence ID" value="NZ_JAYDYW010000007.1"/>
</dbReference>
<name>A0ABU7G4N1_9ALTE</name>
<dbReference type="InterPro" id="IPR032783">
    <property type="entry name" value="AraC_lig"/>
</dbReference>
<evidence type="ECO:0000256" key="4">
    <source>
        <dbReference type="ARBA" id="ARBA00023163"/>
    </source>
</evidence>
<dbReference type="SMART" id="SM00342">
    <property type="entry name" value="HTH_ARAC"/>
    <property type="match status" value="1"/>
</dbReference>
<evidence type="ECO:0000256" key="1">
    <source>
        <dbReference type="ARBA" id="ARBA00023015"/>
    </source>
</evidence>
<dbReference type="InterPro" id="IPR018060">
    <property type="entry name" value="HTH_AraC"/>
</dbReference>
<accession>A0ABU7G4N1</accession>
<feature type="domain" description="HTH araC/xylS-type" evidence="5">
    <location>
        <begin position="174"/>
        <end position="271"/>
    </location>
</feature>
<evidence type="ECO:0000313" key="7">
    <source>
        <dbReference type="Proteomes" id="UP001310248"/>
    </source>
</evidence>
<evidence type="ECO:0000256" key="3">
    <source>
        <dbReference type="ARBA" id="ARBA00023159"/>
    </source>
</evidence>
<sequence>MDQLSDLLRQFSISAGVFYSGQLCGLSDVSTGDELVGHIHVLRSGRLSIQSKQQQIEVVAPSLIFFPKPQAHRLIVDEQQPAELVCATIQYDNANHSALANALPEQMVLSLSQQAQFARTIELLFSEAFETDQGSLVIMDKLVEVLVTLLLRHNINQQSKHSGLIAGLLHPKLSQALAAMHKQAASKHSVEWLAEQAAMSRTSFIDTFKQTIGCSPGDYLVEWKINQAKQLLKQRKPIAWVASEVGYQSVSGFTRAFRANTNMSPKQWLDQHKPNN</sequence>
<keyword evidence="7" id="KW-1185">Reference proteome</keyword>
<dbReference type="Gene3D" id="1.10.10.60">
    <property type="entry name" value="Homeodomain-like"/>
    <property type="match status" value="2"/>
</dbReference>